<dbReference type="Proteomes" id="UP000054560">
    <property type="component" value="Unassembled WGS sequence"/>
</dbReference>
<organism evidence="6 7">
    <name type="scientific">Sphaeroforma arctica JP610</name>
    <dbReference type="NCBI Taxonomy" id="667725"/>
    <lineage>
        <taxon>Eukaryota</taxon>
        <taxon>Ichthyosporea</taxon>
        <taxon>Ichthyophonida</taxon>
        <taxon>Sphaeroforma</taxon>
    </lineage>
</organism>
<dbReference type="GO" id="GO:0016020">
    <property type="term" value="C:membrane"/>
    <property type="evidence" value="ECO:0007669"/>
    <property type="project" value="UniProtKB-SubCell"/>
</dbReference>
<dbReference type="Pfam" id="PF02485">
    <property type="entry name" value="Branch"/>
    <property type="match status" value="1"/>
</dbReference>
<dbReference type="GO" id="GO:0016757">
    <property type="term" value="F:glycosyltransferase activity"/>
    <property type="evidence" value="ECO:0007669"/>
    <property type="project" value="UniProtKB-KW"/>
</dbReference>
<keyword evidence="3" id="KW-0808">Transferase</keyword>
<dbReference type="InterPro" id="IPR003406">
    <property type="entry name" value="Glyco_trans_14"/>
</dbReference>
<comment type="subcellular location">
    <subcellularLocation>
        <location evidence="1">Membrane</location>
        <topology evidence="1">Single-pass type II membrane protein</topology>
    </subcellularLocation>
</comment>
<evidence type="ECO:0000256" key="3">
    <source>
        <dbReference type="ARBA" id="ARBA00022679"/>
    </source>
</evidence>
<dbReference type="PANTHER" id="PTHR31042">
    <property type="entry name" value="CORE-2/I-BRANCHING BETA-1,6-N-ACETYLGLUCOSAMINYLTRANSFERASE FAMILY PROTEIN-RELATED"/>
    <property type="match status" value="1"/>
</dbReference>
<dbReference type="AlphaFoldDB" id="A0A0L0GAQ0"/>
<keyword evidence="7" id="KW-1185">Reference proteome</keyword>
<proteinExistence type="predicted"/>
<dbReference type="EMBL" id="KQ241708">
    <property type="protein sequence ID" value="KNC85338.1"/>
    <property type="molecule type" value="Genomic_DNA"/>
</dbReference>
<evidence type="ECO:0000256" key="2">
    <source>
        <dbReference type="ARBA" id="ARBA00022676"/>
    </source>
</evidence>
<protein>
    <submittedName>
        <fullName evidence="6">Uncharacterized protein</fullName>
    </submittedName>
</protein>
<sequence>MGTQSYRSYIHAVETHGLEAALRRARQEVASHSDYPKVAYLFLDSDGHSQDTVWQDFFEHADEDKYNIYVHRSYPTPEGGKNFLQKFSSYHETPIISSAWCALMGVQYALLAAALRDPTNQQFVFISHNTVPFKNFDFIYDDLIGNSMCTSKFCFASMMGSVYNDCHFFDTHRAQRADTLKHHQWIILSREHSQTVLYEQGRQSLNYYDSLRALKDGVYNDPQMCSDETVPSLALILKAKAEKKIVRDVPANVFNGLSSIGVEERCTTFAYWARCLQRTPFDLGEKFEARQGELWHPLSMSGIPEDYLIMLVNEPSLLFGRKFNEGAFVTTNNGSTINVADILPKIIHSGATFSAKALEERPLPRLNTALDGSNPVEGKGT</sequence>
<reference evidence="6 7" key="1">
    <citation type="submission" date="2011-02" db="EMBL/GenBank/DDBJ databases">
        <title>The Genome Sequence of Sphaeroforma arctica JP610.</title>
        <authorList>
            <consortium name="The Broad Institute Genome Sequencing Platform"/>
            <person name="Russ C."/>
            <person name="Cuomo C."/>
            <person name="Young S.K."/>
            <person name="Zeng Q."/>
            <person name="Gargeya S."/>
            <person name="Alvarado L."/>
            <person name="Berlin A."/>
            <person name="Chapman S.B."/>
            <person name="Chen Z."/>
            <person name="Freedman E."/>
            <person name="Gellesch M."/>
            <person name="Goldberg J."/>
            <person name="Griggs A."/>
            <person name="Gujja S."/>
            <person name="Heilman E."/>
            <person name="Heiman D."/>
            <person name="Howarth C."/>
            <person name="Mehta T."/>
            <person name="Neiman D."/>
            <person name="Pearson M."/>
            <person name="Roberts A."/>
            <person name="Saif S."/>
            <person name="Shea T."/>
            <person name="Shenoy N."/>
            <person name="Sisk P."/>
            <person name="Stolte C."/>
            <person name="Sykes S."/>
            <person name="White J."/>
            <person name="Yandava C."/>
            <person name="Burger G."/>
            <person name="Gray M.W."/>
            <person name="Holland P.W.H."/>
            <person name="King N."/>
            <person name="Lang F.B.F."/>
            <person name="Roger A.J."/>
            <person name="Ruiz-Trillo I."/>
            <person name="Haas B."/>
            <person name="Nusbaum C."/>
            <person name="Birren B."/>
        </authorList>
    </citation>
    <scope>NUCLEOTIDE SEQUENCE [LARGE SCALE GENOMIC DNA]</scope>
    <source>
        <strain evidence="6 7">JP610</strain>
    </source>
</reference>
<dbReference type="PANTHER" id="PTHR31042:SF150">
    <property type="entry name" value="OS06G0661900 PROTEIN"/>
    <property type="match status" value="1"/>
</dbReference>
<keyword evidence="2" id="KW-0328">Glycosyltransferase</keyword>
<evidence type="ECO:0000256" key="4">
    <source>
        <dbReference type="ARBA" id="ARBA00023136"/>
    </source>
</evidence>
<dbReference type="OrthoDB" id="416788at2759"/>
<evidence type="ECO:0000313" key="7">
    <source>
        <dbReference type="Proteomes" id="UP000054560"/>
    </source>
</evidence>
<keyword evidence="4" id="KW-0472">Membrane</keyword>
<accession>A0A0L0GAQ0</accession>
<dbReference type="RefSeq" id="XP_014159240.1">
    <property type="nucleotide sequence ID" value="XM_014303765.1"/>
</dbReference>
<evidence type="ECO:0000313" key="6">
    <source>
        <dbReference type="EMBL" id="KNC85338.1"/>
    </source>
</evidence>
<dbReference type="GeneID" id="25902989"/>
<evidence type="ECO:0000256" key="1">
    <source>
        <dbReference type="ARBA" id="ARBA00004606"/>
    </source>
</evidence>
<name>A0A0L0GAQ0_9EUKA</name>
<evidence type="ECO:0000256" key="5">
    <source>
        <dbReference type="ARBA" id="ARBA00023180"/>
    </source>
</evidence>
<gene>
    <name evidence="6" type="ORF">SARC_02485</name>
</gene>
<keyword evidence="5" id="KW-0325">Glycoprotein</keyword>
<dbReference type="InterPro" id="IPR044174">
    <property type="entry name" value="BC10-like"/>
</dbReference>